<feature type="domain" description="Glycosyl transferase family 1" evidence="2">
    <location>
        <begin position="206"/>
        <end position="375"/>
    </location>
</feature>
<feature type="region of interest" description="Disordered" evidence="1">
    <location>
        <begin position="403"/>
        <end position="425"/>
    </location>
</feature>
<keyword evidence="5" id="KW-1185">Reference proteome</keyword>
<evidence type="ECO:0000313" key="5">
    <source>
        <dbReference type="Proteomes" id="UP000317835"/>
    </source>
</evidence>
<keyword evidence="4" id="KW-0808">Transferase</keyword>
<dbReference type="SUPFAM" id="SSF53756">
    <property type="entry name" value="UDP-Glycosyltransferase/glycogen phosphorylase"/>
    <property type="match status" value="1"/>
</dbReference>
<evidence type="ECO:0000259" key="2">
    <source>
        <dbReference type="Pfam" id="PF00534"/>
    </source>
</evidence>
<accession>A0A518GWT3</accession>
<feature type="compositionally biased region" description="Basic and acidic residues" evidence="1">
    <location>
        <begin position="415"/>
        <end position="425"/>
    </location>
</feature>
<dbReference type="EC" id="2.4.1.250" evidence="4"/>
<reference evidence="4 5" key="1">
    <citation type="submission" date="2019-02" db="EMBL/GenBank/DDBJ databases">
        <title>Deep-cultivation of Planctomycetes and their phenomic and genomic characterization uncovers novel biology.</title>
        <authorList>
            <person name="Wiegand S."/>
            <person name="Jogler M."/>
            <person name="Boedeker C."/>
            <person name="Pinto D."/>
            <person name="Vollmers J."/>
            <person name="Rivas-Marin E."/>
            <person name="Kohn T."/>
            <person name="Peeters S.H."/>
            <person name="Heuer A."/>
            <person name="Rast P."/>
            <person name="Oberbeckmann S."/>
            <person name="Bunk B."/>
            <person name="Jeske O."/>
            <person name="Meyerdierks A."/>
            <person name="Storesund J.E."/>
            <person name="Kallscheuer N."/>
            <person name="Luecker S."/>
            <person name="Lage O.M."/>
            <person name="Pohl T."/>
            <person name="Merkel B.J."/>
            <person name="Hornburger P."/>
            <person name="Mueller R.-W."/>
            <person name="Bruemmer F."/>
            <person name="Labrenz M."/>
            <person name="Spormann A.M."/>
            <person name="Op den Camp H."/>
            <person name="Overmann J."/>
            <person name="Amann R."/>
            <person name="Jetten M.S.M."/>
            <person name="Mascher T."/>
            <person name="Medema M.H."/>
            <person name="Devos D.P."/>
            <person name="Kaster A.-K."/>
            <person name="Ovreas L."/>
            <person name="Rohde M."/>
            <person name="Galperin M.Y."/>
            <person name="Jogler C."/>
        </authorList>
    </citation>
    <scope>NUCLEOTIDE SEQUENCE [LARGE SCALE GENOMIC DNA]</scope>
    <source>
        <strain evidence="4 5">ElP</strain>
    </source>
</reference>
<dbReference type="OrthoDB" id="9793726at2"/>
<gene>
    <name evidence="4" type="primary">mshA_1</name>
    <name evidence="4" type="ORF">ElP_08960</name>
</gene>
<protein>
    <submittedName>
        <fullName evidence="4">D-inositol-3-phosphate glycosyltransferase</fullName>
        <ecNumber evidence="4">2.4.1.250</ecNumber>
    </submittedName>
</protein>
<dbReference type="EMBL" id="CP036426">
    <property type="protein sequence ID" value="QDV33054.1"/>
    <property type="molecule type" value="Genomic_DNA"/>
</dbReference>
<dbReference type="Gene3D" id="3.40.50.2000">
    <property type="entry name" value="Glycogen Phosphorylase B"/>
    <property type="match status" value="2"/>
</dbReference>
<evidence type="ECO:0000256" key="1">
    <source>
        <dbReference type="SAM" id="MobiDB-lite"/>
    </source>
</evidence>
<organism evidence="4 5">
    <name type="scientific">Tautonia plasticadhaerens</name>
    <dbReference type="NCBI Taxonomy" id="2527974"/>
    <lineage>
        <taxon>Bacteria</taxon>
        <taxon>Pseudomonadati</taxon>
        <taxon>Planctomycetota</taxon>
        <taxon>Planctomycetia</taxon>
        <taxon>Isosphaerales</taxon>
        <taxon>Isosphaeraceae</taxon>
        <taxon>Tautonia</taxon>
    </lineage>
</organism>
<sequence>MHVLFVHQNFPAQFGHVARYLIREHGFRCTFASEKPPGITGGIRRIQYVPKLRATPDTLYLTRSFENGVGHALGVYAACKQQLKEPPDLIVGHSGFGSTMFLRELFDCPIINYFEYFYRSRNSDVDFRPEFPIAEVDRLRISPRNAMFLLDLENCDAGYSPTHWQKSTLPASYGDKVEVIFDGIEREVWHRHEGVKRAVGDRAIGPETRIVTYVSRGFESMRGFDIFMKVAKRIYKSIPDVLFVVAGVDRVAYGGDLKYIKEKSFREHVLKQDDYDMSKFLFTGLVPPPQLAQLLSISDLHLYLTVPFVLSWSLFNAMACGATVVASDTEPVRELIRHGENGLLADFYDVEGLADLGLRVLRDPAAHRPLGEAGEELIATRYSLDVTLPRMLDLYRRVARGPETPRTVATAPAPRGDRLRLVGGE</sequence>
<evidence type="ECO:0000259" key="3">
    <source>
        <dbReference type="Pfam" id="PF12000"/>
    </source>
</evidence>
<proteinExistence type="predicted"/>
<keyword evidence="4" id="KW-0328">Glycosyltransferase</keyword>
<feature type="domain" description="Glycosyl transferase family 4" evidence="3">
    <location>
        <begin position="26"/>
        <end position="185"/>
    </location>
</feature>
<dbReference type="Proteomes" id="UP000317835">
    <property type="component" value="Chromosome"/>
</dbReference>
<dbReference type="AlphaFoldDB" id="A0A518GWT3"/>
<dbReference type="Pfam" id="PF12000">
    <property type="entry name" value="Glyco_trans_4_3"/>
    <property type="match status" value="1"/>
</dbReference>
<dbReference type="KEGG" id="tpla:ElP_08960"/>
<dbReference type="RefSeq" id="WP_145267475.1">
    <property type="nucleotide sequence ID" value="NZ_CP036426.1"/>
</dbReference>
<evidence type="ECO:0000313" key="4">
    <source>
        <dbReference type="EMBL" id="QDV33054.1"/>
    </source>
</evidence>
<dbReference type="InterPro" id="IPR022623">
    <property type="entry name" value="Glyco_trans_4"/>
</dbReference>
<name>A0A518GWT3_9BACT</name>
<dbReference type="GO" id="GO:0102710">
    <property type="term" value="F:D-inositol-3-phosphate glycosyltransferase activity"/>
    <property type="evidence" value="ECO:0007669"/>
    <property type="project" value="UniProtKB-EC"/>
</dbReference>
<dbReference type="PANTHER" id="PTHR12526">
    <property type="entry name" value="GLYCOSYLTRANSFERASE"/>
    <property type="match status" value="1"/>
</dbReference>
<dbReference type="InterPro" id="IPR001296">
    <property type="entry name" value="Glyco_trans_1"/>
</dbReference>
<dbReference type="Pfam" id="PF00534">
    <property type="entry name" value="Glycos_transf_1"/>
    <property type="match status" value="1"/>
</dbReference>